<organism evidence="1 2">
    <name type="scientific">Ophiocordyceps camponoti-rufipedis</name>
    <dbReference type="NCBI Taxonomy" id="2004952"/>
    <lineage>
        <taxon>Eukaryota</taxon>
        <taxon>Fungi</taxon>
        <taxon>Dikarya</taxon>
        <taxon>Ascomycota</taxon>
        <taxon>Pezizomycotina</taxon>
        <taxon>Sordariomycetes</taxon>
        <taxon>Hypocreomycetidae</taxon>
        <taxon>Hypocreales</taxon>
        <taxon>Ophiocordycipitaceae</taxon>
        <taxon>Ophiocordyceps</taxon>
    </lineage>
</organism>
<dbReference type="InterPro" id="IPR008949">
    <property type="entry name" value="Isoprenoid_synthase_dom_sf"/>
</dbReference>
<sequence length="211" mass="23945">MKNHCVEEKLGKEIRNYPQPCYPFPDLINPLADELFQVSNQWIDTDSLYTSEEACEKHKRHRLTDTVARSFPWLCLDEMRPVARFAVFFAILDDYLDKATGKTISDVGAKVSAILTGQDVAIAGHGVYHHCLMIRKEALACSMPRHLYIEFVDSSLQMLASYGEEKQYNAGGSPPPLTILQSIRSRSSGGVPFAKYLCMQKNYRHLPIQFL</sequence>
<dbReference type="OrthoDB" id="2861623at2759"/>
<dbReference type="SUPFAM" id="SSF48576">
    <property type="entry name" value="Terpenoid synthases"/>
    <property type="match status" value="1"/>
</dbReference>
<reference evidence="1 2" key="1">
    <citation type="submission" date="2017-06" db="EMBL/GenBank/DDBJ databases">
        <title>Ant-infecting Ophiocordyceps genomes reveal a high diversity of potential behavioral manipulation genes and a possible major role for enterotoxins.</title>
        <authorList>
            <person name="De Bekker C."/>
            <person name="Evans H.C."/>
            <person name="Brachmann A."/>
            <person name="Hughes D.P."/>
        </authorList>
    </citation>
    <scope>NUCLEOTIDE SEQUENCE [LARGE SCALE GENOMIC DNA]</scope>
    <source>
        <strain evidence="1 2">Map16</strain>
    </source>
</reference>
<accession>A0A2C5ZI99</accession>
<proteinExistence type="predicted"/>
<keyword evidence="2" id="KW-1185">Reference proteome</keyword>
<evidence type="ECO:0000313" key="1">
    <source>
        <dbReference type="EMBL" id="PHH79593.1"/>
    </source>
</evidence>
<dbReference type="Proteomes" id="UP000226431">
    <property type="component" value="Unassembled WGS sequence"/>
</dbReference>
<dbReference type="Gene3D" id="1.10.600.10">
    <property type="entry name" value="Farnesyl Diphosphate Synthase"/>
    <property type="match status" value="1"/>
</dbReference>
<evidence type="ECO:0000313" key="2">
    <source>
        <dbReference type="Proteomes" id="UP000226431"/>
    </source>
</evidence>
<dbReference type="AlphaFoldDB" id="A0A2C5ZI99"/>
<gene>
    <name evidence="1" type="ORF">CDD80_4355</name>
</gene>
<dbReference type="EMBL" id="NJES01000040">
    <property type="protein sequence ID" value="PHH79593.1"/>
    <property type="molecule type" value="Genomic_DNA"/>
</dbReference>
<protein>
    <submittedName>
        <fullName evidence="1">Uncharacterized protein</fullName>
    </submittedName>
</protein>
<name>A0A2C5ZI99_9HYPO</name>
<comment type="caution">
    <text evidence="1">The sequence shown here is derived from an EMBL/GenBank/DDBJ whole genome shotgun (WGS) entry which is preliminary data.</text>
</comment>